<name>A0AAN1WLE6_9GAMM</name>
<gene>
    <name evidence="1" type="ORF">MARGE09_P3965</name>
</gene>
<dbReference type="AlphaFoldDB" id="A0AAN1WLE6"/>
<sequence>MLDSPTVETAPQHTLNNGFAPLVEYVERRKGMEPIPESIDLYLNTPQLDALQTMEYFGWELAFVRRSDLNNIIPVIKHDKKGEFAVLTSEGDIIRSPDIGIRH</sequence>
<evidence type="ECO:0000313" key="2">
    <source>
        <dbReference type="Proteomes" id="UP001320119"/>
    </source>
</evidence>
<organism evidence="1 2">
    <name type="scientific">Marinagarivorans cellulosilyticus</name>
    <dbReference type="NCBI Taxonomy" id="2721545"/>
    <lineage>
        <taxon>Bacteria</taxon>
        <taxon>Pseudomonadati</taxon>
        <taxon>Pseudomonadota</taxon>
        <taxon>Gammaproteobacteria</taxon>
        <taxon>Cellvibrionales</taxon>
        <taxon>Cellvibrionaceae</taxon>
        <taxon>Marinagarivorans</taxon>
    </lineage>
</organism>
<dbReference type="RefSeq" id="WP_236985046.1">
    <property type="nucleotide sequence ID" value="NZ_AP023086.1"/>
</dbReference>
<protein>
    <submittedName>
        <fullName evidence="1">Uncharacterized protein</fullName>
    </submittedName>
</protein>
<evidence type="ECO:0000313" key="1">
    <source>
        <dbReference type="EMBL" id="BCD99763.1"/>
    </source>
</evidence>
<keyword evidence="2" id="KW-1185">Reference proteome</keyword>
<proteinExistence type="predicted"/>
<accession>A0AAN1WLE6</accession>
<dbReference type="Proteomes" id="UP001320119">
    <property type="component" value="Chromosome"/>
</dbReference>
<dbReference type="KEGG" id="marq:MARGE09_P3965"/>
<dbReference type="EMBL" id="AP023086">
    <property type="protein sequence ID" value="BCD99763.1"/>
    <property type="molecule type" value="Genomic_DNA"/>
</dbReference>
<reference evidence="1 2" key="1">
    <citation type="journal article" date="2022" name="IScience">
        <title>An ultrasensitive nanofiber-based assay for enzymatic hydrolysis and deep-sea microbial degradation of cellulose.</title>
        <authorList>
            <person name="Tsudome M."/>
            <person name="Tachioka M."/>
            <person name="Miyazaki M."/>
            <person name="Uchimura K."/>
            <person name="Tsuda M."/>
            <person name="Takaki Y."/>
            <person name="Deguchi S."/>
        </authorList>
    </citation>
    <scope>NUCLEOTIDE SEQUENCE [LARGE SCALE GENOMIC DNA]</scope>
    <source>
        <strain evidence="1 2">GE09</strain>
    </source>
</reference>